<dbReference type="GO" id="GO:0003676">
    <property type="term" value="F:nucleic acid binding"/>
    <property type="evidence" value="ECO:0007669"/>
    <property type="project" value="InterPro"/>
</dbReference>
<dbReference type="PANTHER" id="PTHR47723">
    <property type="entry name" value="OS05G0353850 PROTEIN"/>
    <property type="match status" value="1"/>
</dbReference>
<dbReference type="Gene3D" id="3.30.420.10">
    <property type="entry name" value="Ribonuclease H-like superfamily/Ribonuclease H"/>
    <property type="match status" value="1"/>
</dbReference>
<dbReference type="InterPro" id="IPR044730">
    <property type="entry name" value="RNase_H-like_dom_plant"/>
</dbReference>
<evidence type="ECO:0000259" key="2">
    <source>
        <dbReference type="Pfam" id="PF13456"/>
    </source>
</evidence>
<keyword evidence="4" id="KW-1185">Reference proteome</keyword>
<reference evidence="3" key="1">
    <citation type="submission" date="2019-09" db="EMBL/GenBank/DDBJ databases">
        <title>Draft genome information of white flower Hibiscus syriacus.</title>
        <authorList>
            <person name="Kim Y.-M."/>
        </authorList>
    </citation>
    <scope>NUCLEOTIDE SEQUENCE [LARGE SCALE GENOMIC DNA]</scope>
    <source>
        <strain evidence="3">YM2019G1</strain>
    </source>
</reference>
<organism evidence="3 4">
    <name type="scientific">Hibiscus syriacus</name>
    <name type="common">Rose of Sharon</name>
    <dbReference type="NCBI Taxonomy" id="106335"/>
    <lineage>
        <taxon>Eukaryota</taxon>
        <taxon>Viridiplantae</taxon>
        <taxon>Streptophyta</taxon>
        <taxon>Embryophyta</taxon>
        <taxon>Tracheophyta</taxon>
        <taxon>Spermatophyta</taxon>
        <taxon>Magnoliopsida</taxon>
        <taxon>eudicotyledons</taxon>
        <taxon>Gunneridae</taxon>
        <taxon>Pentapetalae</taxon>
        <taxon>rosids</taxon>
        <taxon>malvids</taxon>
        <taxon>Malvales</taxon>
        <taxon>Malvaceae</taxon>
        <taxon>Malvoideae</taxon>
        <taxon>Hibiscus</taxon>
    </lineage>
</organism>
<dbReference type="Pfam" id="PF13456">
    <property type="entry name" value="RVT_3"/>
    <property type="match status" value="1"/>
</dbReference>
<sequence length="135" mass="15368">MVHKLHFCSWMLGFLKHLGRCSILDSELWGVYEGLRIAWEEGIRKLWIEVDSKETLAVITKDLAYHGTSSLEPHIHNLLQRDWELKFYVVPREANTAADCLAKIAWNHLGETLVFQTPPTAVTAILHVEAGMDSS</sequence>
<dbReference type="Proteomes" id="UP000436088">
    <property type="component" value="Unassembled WGS sequence"/>
</dbReference>
<keyword evidence="1" id="KW-0732">Signal</keyword>
<dbReference type="InterPro" id="IPR053151">
    <property type="entry name" value="RNase_H-like"/>
</dbReference>
<proteinExistence type="predicted"/>
<evidence type="ECO:0000313" key="3">
    <source>
        <dbReference type="EMBL" id="KAE8675895.1"/>
    </source>
</evidence>
<dbReference type="AlphaFoldDB" id="A0A6A2Y4R3"/>
<dbReference type="InterPro" id="IPR036397">
    <property type="entry name" value="RNaseH_sf"/>
</dbReference>
<evidence type="ECO:0000313" key="4">
    <source>
        <dbReference type="Proteomes" id="UP000436088"/>
    </source>
</evidence>
<dbReference type="InterPro" id="IPR012337">
    <property type="entry name" value="RNaseH-like_sf"/>
</dbReference>
<dbReference type="CDD" id="cd06222">
    <property type="entry name" value="RNase_H_like"/>
    <property type="match status" value="1"/>
</dbReference>
<dbReference type="SUPFAM" id="SSF53098">
    <property type="entry name" value="Ribonuclease H-like"/>
    <property type="match status" value="1"/>
</dbReference>
<dbReference type="InterPro" id="IPR002156">
    <property type="entry name" value="RNaseH_domain"/>
</dbReference>
<feature type="signal peptide" evidence="1">
    <location>
        <begin position="1"/>
        <end position="21"/>
    </location>
</feature>
<feature type="chain" id="PRO_5025480877" description="RNase H type-1 domain-containing protein" evidence="1">
    <location>
        <begin position="22"/>
        <end position="135"/>
    </location>
</feature>
<accession>A0A6A2Y4R3</accession>
<name>A0A6A2Y4R3_HIBSY</name>
<evidence type="ECO:0000256" key="1">
    <source>
        <dbReference type="SAM" id="SignalP"/>
    </source>
</evidence>
<gene>
    <name evidence="3" type="ORF">F3Y22_tig00111640pilonHSYRG00090</name>
</gene>
<dbReference type="PANTHER" id="PTHR47723:SF13">
    <property type="entry name" value="PUTATIVE-RELATED"/>
    <property type="match status" value="1"/>
</dbReference>
<dbReference type="EMBL" id="VEPZ02001391">
    <property type="protein sequence ID" value="KAE8675895.1"/>
    <property type="molecule type" value="Genomic_DNA"/>
</dbReference>
<feature type="domain" description="RNase H type-1" evidence="2">
    <location>
        <begin position="16"/>
        <end position="104"/>
    </location>
</feature>
<dbReference type="GO" id="GO:0004523">
    <property type="term" value="F:RNA-DNA hybrid ribonuclease activity"/>
    <property type="evidence" value="ECO:0007669"/>
    <property type="project" value="InterPro"/>
</dbReference>
<protein>
    <recommendedName>
        <fullName evidence="2">RNase H type-1 domain-containing protein</fullName>
    </recommendedName>
</protein>
<comment type="caution">
    <text evidence="3">The sequence shown here is derived from an EMBL/GenBank/DDBJ whole genome shotgun (WGS) entry which is preliminary data.</text>
</comment>